<dbReference type="EMBL" id="CAJVQB010123824">
    <property type="protein sequence ID" value="CAG8853410.1"/>
    <property type="molecule type" value="Genomic_DNA"/>
</dbReference>
<evidence type="ECO:0000313" key="1">
    <source>
        <dbReference type="EMBL" id="CAG8853410.1"/>
    </source>
</evidence>
<accession>A0ABN7XFL9</accession>
<feature type="non-terminal residue" evidence="1">
    <location>
        <position position="84"/>
    </location>
</feature>
<reference evidence="1 2" key="1">
    <citation type="submission" date="2021-06" db="EMBL/GenBank/DDBJ databases">
        <authorList>
            <person name="Kallberg Y."/>
            <person name="Tangrot J."/>
            <person name="Rosling A."/>
        </authorList>
    </citation>
    <scope>NUCLEOTIDE SEQUENCE [LARGE SCALE GENOMIC DNA]</scope>
    <source>
        <strain evidence="1 2">120-4 pot B 10/14</strain>
    </source>
</reference>
<keyword evidence="2" id="KW-1185">Reference proteome</keyword>
<proteinExistence type="predicted"/>
<dbReference type="Proteomes" id="UP000789901">
    <property type="component" value="Unassembled WGS sequence"/>
</dbReference>
<name>A0ABN7XFL9_GIGMA</name>
<evidence type="ECO:0000313" key="2">
    <source>
        <dbReference type="Proteomes" id="UP000789901"/>
    </source>
</evidence>
<sequence>MTTTYLKIMTDLSETHLVDIIVPPVPYDLYDTTMIIEDQVDITFQALFKSTRQRKKQNSLVYAFYLGQLLEFFTKLPAKRTMLK</sequence>
<gene>
    <name evidence="1" type="ORF">GMARGA_LOCUS42231</name>
</gene>
<organism evidence="1 2">
    <name type="scientific">Gigaspora margarita</name>
    <dbReference type="NCBI Taxonomy" id="4874"/>
    <lineage>
        <taxon>Eukaryota</taxon>
        <taxon>Fungi</taxon>
        <taxon>Fungi incertae sedis</taxon>
        <taxon>Mucoromycota</taxon>
        <taxon>Glomeromycotina</taxon>
        <taxon>Glomeromycetes</taxon>
        <taxon>Diversisporales</taxon>
        <taxon>Gigasporaceae</taxon>
        <taxon>Gigaspora</taxon>
    </lineage>
</organism>
<comment type="caution">
    <text evidence="1">The sequence shown here is derived from an EMBL/GenBank/DDBJ whole genome shotgun (WGS) entry which is preliminary data.</text>
</comment>
<protein>
    <submittedName>
        <fullName evidence="1">2488_t:CDS:1</fullName>
    </submittedName>
</protein>